<dbReference type="InterPro" id="IPR045168">
    <property type="entry name" value="YTH_prot"/>
</dbReference>
<dbReference type="GO" id="GO:0000398">
    <property type="term" value="P:mRNA splicing, via spliceosome"/>
    <property type="evidence" value="ECO:0007669"/>
    <property type="project" value="TreeGrafter"/>
</dbReference>
<comment type="caution">
    <text evidence="2">The sequence shown here is derived from an EMBL/GenBank/DDBJ whole genome shotgun (WGS) entry which is preliminary data.</text>
</comment>
<dbReference type="GO" id="GO:0003729">
    <property type="term" value="F:mRNA binding"/>
    <property type="evidence" value="ECO:0007669"/>
    <property type="project" value="TreeGrafter"/>
</dbReference>
<keyword evidence="3" id="KW-1185">Reference proteome</keyword>
<dbReference type="Pfam" id="PF04146">
    <property type="entry name" value="YTH"/>
    <property type="match status" value="1"/>
</dbReference>
<feature type="region of interest" description="Disordered" evidence="1">
    <location>
        <begin position="45"/>
        <end position="93"/>
    </location>
</feature>
<proteinExistence type="predicted"/>
<dbReference type="GO" id="GO:0048024">
    <property type="term" value="P:regulation of mRNA splicing, via spliceosome"/>
    <property type="evidence" value="ECO:0007669"/>
    <property type="project" value="TreeGrafter"/>
</dbReference>
<evidence type="ECO:0000256" key="1">
    <source>
        <dbReference type="SAM" id="MobiDB-lite"/>
    </source>
</evidence>
<dbReference type="GO" id="GO:0005654">
    <property type="term" value="C:nucleoplasm"/>
    <property type="evidence" value="ECO:0007669"/>
    <property type="project" value="TreeGrafter"/>
</dbReference>
<reference evidence="2" key="1">
    <citation type="submission" date="2020-04" db="EMBL/GenBank/DDBJ databases">
        <authorList>
            <person name="Alioto T."/>
            <person name="Alioto T."/>
            <person name="Gomez Garrido J."/>
        </authorList>
    </citation>
    <scope>NUCLEOTIDE SEQUENCE</scope>
    <source>
        <strain evidence="2">A484AB</strain>
    </source>
</reference>
<dbReference type="CDD" id="cd21134">
    <property type="entry name" value="YTH"/>
    <property type="match status" value="1"/>
</dbReference>
<accession>A0A7D9I0K1</accession>
<dbReference type="PANTHER" id="PTHR12357:SF3">
    <property type="entry name" value="YTH DOMAIN-CONTAINING PROTEIN 1"/>
    <property type="match status" value="1"/>
</dbReference>
<dbReference type="AlphaFoldDB" id="A0A7D9I0K1"/>
<protein>
    <submittedName>
        <fullName evidence="2">YTH domain-containing 2-like</fullName>
    </submittedName>
</protein>
<name>A0A7D9I0K1_PARCT</name>
<evidence type="ECO:0000313" key="2">
    <source>
        <dbReference type="EMBL" id="CAB3997369.1"/>
    </source>
</evidence>
<dbReference type="Gene3D" id="3.10.590.10">
    <property type="entry name" value="ph1033 like domains"/>
    <property type="match status" value="1"/>
</dbReference>
<dbReference type="OrthoDB" id="6103986at2759"/>
<dbReference type="PROSITE" id="PS50882">
    <property type="entry name" value="YTH"/>
    <property type="match status" value="1"/>
</dbReference>
<dbReference type="PANTHER" id="PTHR12357">
    <property type="entry name" value="YTH YT521-B HOMOLOGY DOMAIN-CONTAINING"/>
    <property type="match status" value="1"/>
</dbReference>
<dbReference type="GO" id="GO:1990247">
    <property type="term" value="F:N6-methyladenosine-containing RNA reader activity"/>
    <property type="evidence" value="ECO:0007669"/>
    <property type="project" value="TreeGrafter"/>
</dbReference>
<dbReference type="EMBL" id="CACRXK020003082">
    <property type="protein sequence ID" value="CAB3997369.1"/>
    <property type="molecule type" value="Genomic_DNA"/>
</dbReference>
<feature type="compositionally biased region" description="Basic and acidic residues" evidence="1">
    <location>
        <begin position="45"/>
        <end position="56"/>
    </location>
</feature>
<organism evidence="2 3">
    <name type="scientific">Paramuricea clavata</name>
    <name type="common">Red gorgonian</name>
    <name type="synonym">Violescent sea-whip</name>
    <dbReference type="NCBI Taxonomy" id="317549"/>
    <lineage>
        <taxon>Eukaryota</taxon>
        <taxon>Metazoa</taxon>
        <taxon>Cnidaria</taxon>
        <taxon>Anthozoa</taxon>
        <taxon>Octocorallia</taxon>
        <taxon>Malacalcyonacea</taxon>
        <taxon>Plexauridae</taxon>
        <taxon>Paramuricea</taxon>
    </lineage>
</organism>
<gene>
    <name evidence="2" type="ORF">PACLA_8A063727</name>
</gene>
<dbReference type="Proteomes" id="UP001152795">
    <property type="component" value="Unassembled WGS sequence"/>
</dbReference>
<sequence>TVLRTIVNVLTIQEEALGIDQQFQRTQRTWKTGNVIGRIENKVDETDFGGRNENRGRGRNFNNNSGRDKRRREPQRSLNFDASPKSQDELGQRKEPQYKYDVRYFIMKCNNQRNIDIAMSKGIWATTQANEKKLNKAFKESRKVILIFSVQGSGHFQGYAHMTSLISREKCREFGSNLLTGSFTVTWLKCENIPFQHVHHLINPWNDNKKVQISRDGQELEPSIGEALCKAWSTEVPNKPPMIRHTHQSNQDRHYPEGYNPRSVEQPQVQPPTQWHSIPTSAVPVGQYHSTQGPILFAAHPASMPIPVPIPTHQHGPTMMIPQQAYPQMQATLTYPAQAIAMQSAAGYPPNPQMPVEAQPGHMGVMHVIGPEEYMSMQPR</sequence>
<feature type="non-terminal residue" evidence="2">
    <location>
        <position position="380"/>
    </location>
</feature>
<dbReference type="InterPro" id="IPR007275">
    <property type="entry name" value="YTH_domain"/>
</dbReference>
<evidence type="ECO:0000313" key="3">
    <source>
        <dbReference type="Proteomes" id="UP001152795"/>
    </source>
</evidence>